<reference evidence="1" key="1">
    <citation type="journal article" date="2023" name="G3 (Bethesda)">
        <title>A reference genome for the long-term kleptoplast-retaining sea slug Elysia crispata morphotype clarki.</title>
        <authorList>
            <person name="Eastman K.E."/>
            <person name="Pendleton A.L."/>
            <person name="Shaikh M.A."/>
            <person name="Suttiyut T."/>
            <person name="Ogas R."/>
            <person name="Tomko P."/>
            <person name="Gavelis G."/>
            <person name="Widhalm J.R."/>
            <person name="Wisecaver J.H."/>
        </authorList>
    </citation>
    <scope>NUCLEOTIDE SEQUENCE</scope>
    <source>
        <strain evidence="1">ECLA1</strain>
    </source>
</reference>
<dbReference type="Proteomes" id="UP001283361">
    <property type="component" value="Unassembled WGS sequence"/>
</dbReference>
<evidence type="ECO:0000313" key="1">
    <source>
        <dbReference type="EMBL" id="KAK3764593.1"/>
    </source>
</evidence>
<comment type="caution">
    <text evidence="1">The sequence shown here is derived from an EMBL/GenBank/DDBJ whole genome shotgun (WGS) entry which is preliminary data.</text>
</comment>
<organism evidence="1 2">
    <name type="scientific">Elysia crispata</name>
    <name type="common">lettuce slug</name>
    <dbReference type="NCBI Taxonomy" id="231223"/>
    <lineage>
        <taxon>Eukaryota</taxon>
        <taxon>Metazoa</taxon>
        <taxon>Spiralia</taxon>
        <taxon>Lophotrochozoa</taxon>
        <taxon>Mollusca</taxon>
        <taxon>Gastropoda</taxon>
        <taxon>Heterobranchia</taxon>
        <taxon>Euthyneura</taxon>
        <taxon>Panpulmonata</taxon>
        <taxon>Sacoglossa</taxon>
        <taxon>Placobranchoidea</taxon>
        <taxon>Plakobranchidae</taxon>
        <taxon>Elysia</taxon>
    </lineage>
</organism>
<dbReference type="EMBL" id="JAWDGP010004422">
    <property type="protein sequence ID" value="KAK3764593.1"/>
    <property type="molecule type" value="Genomic_DNA"/>
</dbReference>
<dbReference type="AlphaFoldDB" id="A0AAE1DCQ4"/>
<evidence type="ECO:0000313" key="2">
    <source>
        <dbReference type="Proteomes" id="UP001283361"/>
    </source>
</evidence>
<proteinExistence type="predicted"/>
<accession>A0AAE1DCQ4</accession>
<name>A0AAE1DCQ4_9GAST</name>
<gene>
    <name evidence="1" type="ORF">RRG08_008473</name>
</gene>
<protein>
    <submittedName>
        <fullName evidence="1">Uncharacterized protein</fullName>
    </submittedName>
</protein>
<sequence length="83" mass="9719">MRFEREGVWLLVRDCQGQAARSGRTLYRCVVHDGMSGQWEMAESESGQDLMIPQLELPRHRVVERRCLCGKVFVPLRQNQWVC</sequence>
<keyword evidence="2" id="KW-1185">Reference proteome</keyword>